<dbReference type="STRING" id="1095630.A0A2J6TIH5"/>
<evidence type="ECO:0000313" key="7">
    <source>
        <dbReference type="EMBL" id="PMD62813.1"/>
    </source>
</evidence>
<dbReference type="Proteomes" id="UP000235371">
    <property type="component" value="Unassembled WGS sequence"/>
</dbReference>
<evidence type="ECO:0000256" key="2">
    <source>
        <dbReference type="ARBA" id="ARBA00022692"/>
    </source>
</evidence>
<dbReference type="InterPro" id="IPR002523">
    <property type="entry name" value="MgTranspt_CorA/ZnTranspt_ZntB"/>
</dbReference>
<keyword evidence="3 6" id="KW-1133">Transmembrane helix</keyword>
<dbReference type="EMBL" id="KZ613783">
    <property type="protein sequence ID" value="PMD62813.1"/>
    <property type="molecule type" value="Genomic_DNA"/>
</dbReference>
<evidence type="ECO:0008006" key="9">
    <source>
        <dbReference type="Google" id="ProtNLM"/>
    </source>
</evidence>
<gene>
    <name evidence="7" type="ORF">K444DRAFT_350549</name>
</gene>
<keyword evidence="4 6" id="KW-0472">Membrane</keyword>
<dbReference type="SUPFAM" id="SSF144083">
    <property type="entry name" value="Magnesium transport protein CorA, transmembrane region"/>
    <property type="match status" value="1"/>
</dbReference>
<evidence type="ECO:0000256" key="1">
    <source>
        <dbReference type="ARBA" id="ARBA00004141"/>
    </source>
</evidence>
<feature type="region of interest" description="Disordered" evidence="5">
    <location>
        <begin position="98"/>
        <end position="122"/>
    </location>
</feature>
<dbReference type="GO" id="GO:0016020">
    <property type="term" value="C:membrane"/>
    <property type="evidence" value="ECO:0007669"/>
    <property type="project" value="UniProtKB-SubCell"/>
</dbReference>
<dbReference type="OrthoDB" id="341259at2759"/>
<sequence length="930" mass="107560">MAEFIKYCKGNNYNEVHGSSVEEGLLHFFGCLKFSDRAEFLGSLQGTEANDKLRLRITGELARTAKLREIFEAEGLKTETGKLLKSFKATLYQRFPRPRSQAPEELPQNVPASQGPTSRSENLEDKLMEVVLGDLRANVIYFKKKSKEDPPAPYDHPELEDTFPDQRVPLSLLLEENPKRNPLMWKCEEDMIRYFHIPANNMSWVEEAIARYYNEKKPDLHGPYRKPRQGVQELKTRMLLRPQYWRSLQHGDRPDLPTHTRHMRPRCYPISTDHENTVPKPKNLMLFMPYLHWETDRRRLKSAEILKRHGLAKWSPFSDVVGNAADPVVETTMDRENSDGLLENITTRNWSRRPSASPAKITHQSRPQRQTLLGRLLLKAAILFEAMDGFADEKLIEKHLSKKPPLHPRRTLDQSYYWTLKDTCSRDRDQVVYRGTAPYPKLLHFGCKKDDPKKDKACPQCTENVKKVPRVVMVDQLWMWILDENTIITSFPKRWGRNKPDPSAVQKCIRTRLRAARVDEVRCAYDLAIIILDQVSRVFFDRTQPTDLQPQVIDSFANAIGKVTHKQTIAFDHFWECTRLVSKGYNSRDETAFTSVKKWQDTLLDINPEGDLLREIKDILDELFIMTLIKTQQETVIRTFVKNCQRLQNWDSPGDADNRSDRSSPRLSPIKPKQRRMSSLTAVPYLTLDQQYDPEDVNWTKICARELLDNLGDQVLELQSLKNAAENTSVALKDLLALKQQQAGVVEARESVKQGEESLRQGRSIMLFTIITIVFLPMSFFTGVFGMNATNLTGSNGPGLYNWGDIFRFMIPISAFIITCSLLLAFSKLVRAFLSFWFNIGWAWLITSTPAYIRWRETHLNSKKLAEEETKIVNRMKKKALQVEFQRKEEEMVRREAMLKEEAMRQNPTSLQGRIGGLVDGDVEMGVRLR</sequence>
<evidence type="ECO:0000256" key="6">
    <source>
        <dbReference type="SAM" id="Phobius"/>
    </source>
</evidence>
<dbReference type="Pfam" id="PF01544">
    <property type="entry name" value="CorA"/>
    <property type="match status" value="1"/>
</dbReference>
<keyword evidence="8" id="KW-1185">Reference proteome</keyword>
<feature type="transmembrane region" description="Helical" evidence="6">
    <location>
        <begin position="806"/>
        <end position="826"/>
    </location>
</feature>
<dbReference type="AlphaFoldDB" id="A0A2J6TIH5"/>
<dbReference type="InterPro" id="IPR050829">
    <property type="entry name" value="CorA_MIT"/>
</dbReference>
<accession>A0A2J6TIH5</accession>
<evidence type="ECO:0000256" key="5">
    <source>
        <dbReference type="SAM" id="MobiDB-lite"/>
    </source>
</evidence>
<feature type="region of interest" description="Disordered" evidence="5">
    <location>
        <begin position="651"/>
        <end position="676"/>
    </location>
</feature>
<comment type="subcellular location">
    <subcellularLocation>
        <location evidence="1">Membrane</location>
        <topology evidence="1">Multi-pass membrane protein</topology>
    </subcellularLocation>
</comment>
<name>A0A2J6TIH5_9HELO</name>
<organism evidence="7 8">
    <name type="scientific">Hyaloscypha bicolor E</name>
    <dbReference type="NCBI Taxonomy" id="1095630"/>
    <lineage>
        <taxon>Eukaryota</taxon>
        <taxon>Fungi</taxon>
        <taxon>Dikarya</taxon>
        <taxon>Ascomycota</taxon>
        <taxon>Pezizomycotina</taxon>
        <taxon>Leotiomycetes</taxon>
        <taxon>Helotiales</taxon>
        <taxon>Hyaloscyphaceae</taxon>
        <taxon>Hyaloscypha</taxon>
        <taxon>Hyaloscypha bicolor</taxon>
    </lineage>
</organism>
<dbReference type="InterPro" id="IPR045863">
    <property type="entry name" value="CorA_TM1_TM2"/>
</dbReference>
<reference evidence="7 8" key="1">
    <citation type="submission" date="2016-04" db="EMBL/GenBank/DDBJ databases">
        <title>A degradative enzymes factory behind the ericoid mycorrhizal symbiosis.</title>
        <authorList>
            <consortium name="DOE Joint Genome Institute"/>
            <person name="Martino E."/>
            <person name="Morin E."/>
            <person name="Grelet G."/>
            <person name="Kuo A."/>
            <person name="Kohler A."/>
            <person name="Daghino S."/>
            <person name="Barry K."/>
            <person name="Choi C."/>
            <person name="Cichocki N."/>
            <person name="Clum A."/>
            <person name="Copeland A."/>
            <person name="Hainaut M."/>
            <person name="Haridas S."/>
            <person name="Labutti K."/>
            <person name="Lindquist E."/>
            <person name="Lipzen A."/>
            <person name="Khouja H.-R."/>
            <person name="Murat C."/>
            <person name="Ohm R."/>
            <person name="Olson A."/>
            <person name="Spatafora J."/>
            <person name="Veneault-Fourrey C."/>
            <person name="Henrissat B."/>
            <person name="Grigoriev I."/>
            <person name="Martin F."/>
            <person name="Perotto S."/>
        </authorList>
    </citation>
    <scope>NUCLEOTIDE SEQUENCE [LARGE SCALE GENOMIC DNA]</scope>
    <source>
        <strain evidence="7 8">E</strain>
    </source>
</reference>
<dbReference type="Gene3D" id="1.20.58.340">
    <property type="entry name" value="Magnesium transport protein CorA, transmembrane region"/>
    <property type="match status" value="1"/>
</dbReference>
<keyword evidence="2 6" id="KW-0812">Transmembrane</keyword>
<dbReference type="PANTHER" id="PTHR47685">
    <property type="entry name" value="MAGNESIUM TRANSPORT PROTEIN CORA"/>
    <property type="match status" value="1"/>
</dbReference>
<protein>
    <recommendedName>
        <fullName evidence="9">Cora-domain-containing protein</fullName>
    </recommendedName>
</protein>
<evidence type="ECO:0000313" key="8">
    <source>
        <dbReference type="Proteomes" id="UP000235371"/>
    </source>
</evidence>
<dbReference type="RefSeq" id="XP_024739717.1">
    <property type="nucleotide sequence ID" value="XM_024872099.1"/>
</dbReference>
<dbReference type="InParanoid" id="A0A2J6TIH5"/>
<evidence type="ECO:0000256" key="3">
    <source>
        <dbReference type="ARBA" id="ARBA00022989"/>
    </source>
</evidence>
<feature type="transmembrane region" description="Helical" evidence="6">
    <location>
        <begin position="765"/>
        <end position="785"/>
    </location>
</feature>
<dbReference type="GeneID" id="36580180"/>
<feature type="compositionally biased region" description="Polar residues" evidence="5">
    <location>
        <begin position="110"/>
        <end position="120"/>
    </location>
</feature>
<proteinExistence type="predicted"/>
<dbReference type="PANTHER" id="PTHR47685:SF1">
    <property type="entry name" value="MAGNESIUM TRANSPORT PROTEIN CORA"/>
    <property type="match status" value="1"/>
</dbReference>
<feature type="transmembrane region" description="Helical" evidence="6">
    <location>
        <begin position="832"/>
        <end position="853"/>
    </location>
</feature>
<evidence type="ECO:0000256" key="4">
    <source>
        <dbReference type="ARBA" id="ARBA00023136"/>
    </source>
</evidence>
<dbReference type="GO" id="GO:0046873">
    <property type="term" value="F:metal ion transmembrane transporter activity"/>
    <property type="evidence" value="ECO:0007669"/>
    <property type="project" value="InterPro"/>
</dbReference>